<keyword evidence="1" id="KW-1133">Transmembrane helix</keyword>
<evidence type="ECO:0000313" key="3">
    <source>
        <dbReference type="Proteomes" id="UP001622594"/>
    </source>
</evidence>
<evidence type="ECO:0000313" key="2">
    <source>
        <dbReference type="EMBL" id="WTR74818.1"/>
    </source>
</evidence>
<gene>
    <name evidence="2" type="ORF">OG814_38855</name>
</gene>
<dbReference type="RefSeq" id="WP_406336899.1">
    <property type="nucleotide sequence ID" value="NZ_CP108188.1"/>
</dbReference>
<keyword evidence="1" id="KW-0812">Transmembrane</keyword>
<reference evidence="2 3" key="1">
    <citation type="submission" date="2022-10" db="EMBL/GenBank/DDBJ databases">
        <title>The complete genomes of actinobacterial strains from the NBC collection.</title>
        <authorList>
            <person name="Joergensen T.S."/>
            <person name="Alvarez Arevalo M."/>
            <person name="Sterndorff E.B."/>
            <person name="Faurdal D."/>
            <person name="Vuksanovic O."/>
            <person name="Mourched A.-S."/>
            <person name="Charusanti P."/>
            <person name="Shaw S."/>
            <person name="Blin K."/>
            <person name="Weber T."/>
        </authorList>
    </citation>
    <scope>NUCLEOTIDE SEQUENCE [LARGE SCALE GENOMIC DNA]</scope>
    <source>
        <strain evidence="2 3">NBC_00123</strain>
    </source>
</reference>
<protein>
    <submittedName>
        <fullName evidence="2">Uncharacterized protein</fullName>
    </submittedName>
</protein>
<keyword evidence="3" id="KW-1185">Reference proteome</keyword>
<proteinExistence type="predicted"/>
<sequence length="205" mass="21528">MIHIVRGIMDHKRFQGPSAFLLLTVAVALGATAVTALESGDEGALVLMIGIREHVILLGWLALAALTGSVLLGLKKSSLRTPLVTMLLVIGAPTLLLGGLVSAAFGGSDEEVATESAPGLGDRRLLVVARSSVLDPVRCVYVDQGNSPLERRWTVGCFNGDSEDNALIKTVWTAPDRIRMTTAEGAVHEVTIAPSGRPDRVVSVG</sequence>
<organism evidence="2 3">
    <name type="scientific">Streptomyces zaomyceticus</name>
    <dbReference type="NCBI Taxonomy" id="68286"/>
    <lineage>
        <taxon>Bacteria</taxon>
        <taxon>Bacillati</taxon>
        <taxon>Actinomycetota</taxon>
        <taxon>Actinomycetes</taxon>
        <taxon>Kitasatosporales</taxon>
        <taxon>Streptomycetaceae</taxon>
        <taxon>Streptomyces</taxon>
    </lineage>
</organism>
<dbReference type="EMBL" id="CP108188">
    <property type="protein sequence ID" value="WTR74818.1"/>
    <property type="molecule type" value="Genomic_DNA"/>
</dbReference>
<keyword evidence="1" id="KW-0472">Membrane</keyword>
<feature type="transmembrane region" description="Helical" evidence="1">
    <location>
        <begin position="86"/>
        <end position="106"/>
    </location>
</feature>
<dbReference type="Proteomes" id="UP001622594">
    <property type="component" value="Chromosome"/>
</dbReference>
<name>A0ABZ1LJX3_9ACTN</name>
<accession>A0ABZ1LJX3</accession>
<evidence type="ECO:0000256" key="1">
    <source>
        <dbReference type="SAM" id="Phobius"/>
    </source>
</evidence>
<feature type="transmembrane region" description="Helical" evidence="1">
    <location>
        <begin position="55"/>
        <end position="74"/>
    </location>
</feature>